<comment type="caution">
    <text evidence="2">The sequence shown here is derived from an EMBL/GenBank/DDBJ whole genome shotgun (WGS) entry which is preliminary data.</text>
</comment>
<dbReference type="AlphaFoldDB" id="X1E8P7"/>
<feature type="transmembrane region" description="Helical" evidence="1">
    <location>
        <begin position="12"/>
        <end position="28"/>
    </location>
</feature>
<dbReference type="EMBL" id="BART01023271">
    <property type="protein sequence ID" value="GAH05003.1"/>
    <property type="molecule type" value="Genomic_DNA"/>
</dbReference>
<feature type="transmembrane region" description="Helical" evidence="1">
    <location>
        <begin position="34"/>
        <end position="51"/>
    </location>
</feature>
<keyword evidence="1" id="KW-0812">Transmembrane</keyword>
<gene>
    <name evidence="2" type="ORF">S01H4_42389</name>
</gene>
<reference evidence="2" key="1">
    <citation type="journal article" date="2014" name="Front. Microbiol.">
        <title>High frequency of phylogenetically diverse reductive dehalogenase-homologous genes in deep subseafloor sedimentary metagenomes.</title>
        <authorList>
            <person name="Kawai M."/>
            <person name="Futagami T."/>
            <person name="Toyoda A."/>
            <person name="Takaki Y."/>
            <person name="Nishi S."/>
            <person name="Hori S."/>
            <person name="Arai W."/>
            <person name="Tsubouchi T."/>
            <person name="Morono Y."/>
            <person name="Uchiyama I."/>
            <person name="Ito T."/>
            <person name="Fujiyama A."/>
            <person name="Inagaki F."/>
            <person name="Takami H."/>
        </authorList>
    </citation>
    <scope>NUCLEOTIDE SEQUENCE</scope>
    <source>
        <strain evidence="2">Expedition CK06-06</strain>
    </source>
</reference>
<protein>
    <submittedName>
        <fullName evidence="2">Uncharacterized protein</fullName>
    </submittedName>
</protein>
<evidence type="ECO:0000256" key="1">
    <source>
        <dbReference type="SAM" id="Phobius"/>
    </source>
</evidence>
<proteinExistence type="predicted"/>
<evidence type="ECO:0000313" key="2">
    <source>
        <dbReference type="EMBL" id="GAH05003.1"/>
    </source>
</evidence>
<keyword evidence="1" id="KW-1133">Transmembrane helix</keyword>
<accession>X1E8P7</accession>
<sequence length="61" mass="6865">MNLGWSQKKITLFFYAVTISIAVIALNSQAQIKLVAILLITALMIVTLVFVNKKLEMQKIK</sequence>
<organism evidence="2">
    <name type="scientific">marine sediment metagenome</name>
    <dbReference type="NCBI Taxonomy" id="412755"/>
    <lineage>
        <taxon>unclassified sequences</taxon>
        <taxon>metagenomes</taxon>
        <taxon>ecological metagenomes</taxon>
    </lineage>
</organism>
<name>X1E8P7_9ZZZZ</name>
<keyword evidence="1" id="KW-0472">Membrane</keyword>